<dbReference type="EMBL" id="RAPY01000001">
    <property type="protein sequence ID" value="RKE57113.1"/>
    <property type="molecule type" value="Genomic_DNA"/>
</dbReference>
<sequence>MQKSISDFLLIILRVKIPPSVQTALISLNIPYEEYTDEESHRIRSVTK</sequence>
<organism evidence="1 2">
    <name type="scientific">Sphingobacterium detergens</name>
    <dbReference type="NCBI Taxonomy" id="1145106"/>
    <lineage>
        <taxon>Bacteria</taxon>
        <taxon>Pseudomonadati</taxon>
        <taxon>Bacteroidota</taxon>
        <taxon>Sphingobacteriia</taxon>
        <taxon>Sphingobacteriales</taxon>
        <taxon>Sphingobacteriaceae</taxon>
        <taxon>Sphingobacterium</taxon>
    </lineage>
</organism>
<dbReference type="Proteomes" id="UP000286246">
    <property type="component" value="Unassembled WGS sequence"/>
</dbReference>
<name>A0A420BK66_SPHD1</name>
<reference evidence="1 2" key="1">
    <citation type="submission" date="2018-09" db="EMBL/GenBank/DDBJ databases">
        <title>Genomic Encyclopedia of Type Strains, Phase III (KMG-III): the genomes of soil and plant-associated and newly described type strains.</title>
        <authorList>
            <person name="Whitman W."/>
        </authorList>
    </citation>
    <scope>NUCLEOTIDE SEQUENCE [LARGE SCALE GENOMIC DNA]</scope>
    <source>
        <strain evidence="1 2">CECT 7938</strain>
    </source>
</reference>
<protein>
    <submittedName>
        <fullName evidence="1">Uncharacterized protein</fullName>
    </submittedName>
</protein>
<evidence type="ECO:0000313" key="1">
    <source>
        <dbReference type="EMBL" id="RKE57113.1"/>
    </source>
</evidence>
<evidence type="ECO:0000313" key="2">
    <source>
        <dbReference type="Proteomes" id="UP000286246"/>
    </source>
</evidence>
<dbReference type="AlphaFoldDB" id="A0A420BK66"/>
<keyword evidence="2" id="KW-1185">Reference proteome</keyword>
<gene>
    <name evidence="1" type="ORF">DFQ12_1989</name>
</gene>
<comment type="caution">
    <text evidence="1">The sequence shown here is derived from an EMBL/GenBank/DDBJ whole genome shotgun (WGS) entry which is preliminary data.</text>
</comment>
<accession>A0A420BK66</accession>
<proteinExistence type="predicted"/>